<dbReference type="InterPro" id="IPR011107">
    <property type="entry name" value="PPI_Ypi1"/>
</dbReference>
<dbReference type="Proteomes" id="UP000070133">
    <property type="component" value="Unassembled WGS sequence"/>
</dbReference>
<feature type="region of interest" description="Disordered" evidence="4">
    <location>
        <begin position="57"/>
        <end position="103"/>
    </location>
</feature>
<dbReference type="Pfam" id="PF07491">
    <property type="entry name" value="PPI_Ypi1"/>
    <property type="match status" value="1"/>
</dbReference>
<gene>
    <name evidence="5" type="ORF">AC578_1132</name>
</gene>
<dbReference type="OrthoDB" id="307488at2759"/>
<keyword evidence="6" id="KW-1185">Reference proteome</keyword>
<evidence type="ECO:0000313" key="6">
    <source>
        <dbReference type="Proteomes" id="UP000070133"/>
    </source>
</evidence>
<dbReference type="PANTHER" id="PTHR20835:SF0">
    <property type="entry name" value="E3 UBIQUITIN-PROTEIN LIGASE PPP1R11"/>
    <property type="match status" value="1"/>
</dbReference>
<feature type="compositionally biased region" description="Acidic residues" evidence="4">
    <location>
        <begin position="132"/>
        <end position="149"/>
    </location>
</feature>
<proteinExistence type="inferred from homology"/>
<feature type="compositionally biased region" description="Basic residues" evidence="4">
    <location>
        <begin position="154"/>
        <end position="166"/>
    </location>
</feature>
<evidence type="ECO:0000256" key="3">
    <source>
        <dbReference type="RuleBase" id="RU367162"/>
    </source>
</evidence>
<evidence type="ECO:0000256" key="1">
    <source>
        <dbReference type="ARBA" id="ARBA00003401"/>
    </source>
</evidence>
<dbReference type="STRING" id="321146.A0A139HJJ4"/>
<keyword evidence="3" id="KW-0539">Nucleus</keyword>
<comment type="caution">
    <text evidence="5">The sequence shown here is derived from an EMBL/GenBank/DDBJ whole genome shotgun (WGS) entry which is preliminary data.</text>
</comment>
<comment type="function">
    <text evidence="1 3">Regulator of type 1 phosphatases which maintains protein phosphatase activity under strict control.</text>
</comment>
<feature type="compositionally biased region" description="Basic and acidic residues" evidence="4">
    <location>
        <begin position="167"/>
        <end position="179"/>
    </location>
</feature>
<dbReference type="GO" id="GO:0004865">
    <property type="term" value="F:protein serine/threonine phosphatase inhibitor activity"/>
    <property type="evidence" value="ECO:0007669"/>
    <property type="project" value="UniProtKB-UniRule"/>
</dbReference>
<feature type="compositionally biased region" description="Low complexity" evidence="4">
    <location>
        <begin position="57"/>
        <end position="72"/>
    </location>
</feature>
<reference evidence="5 6" key="1">
    <citation type="submission" date="2015-07" db="EMBL/GenBank/DDBJ databases">
        <title>Comparative genomics of the Sigatoka disease complex on banana suggests a link between parallel evolutionary changes in Pseudocercospora fijiensis and Pseudocercospora eumusae and increased virulence on the banana host.</title>
        <authorList>
            <person name="Chang T.-C."/>
            <person name="Salvucci A."/>
            <person name="Crous P.W."/>
            <person name="Stergiopoulos I."/>
        </authorList>
    </citation>
    <scope>NUCLEOTIDE SEQUENCE [LARGE SCALE GENOMIC DNA]</scope>
    <source>
        <strain evidence="5 6">CBS 114824</strain>
    </source>
</reference>
<dbReference type="EMBL" id="LFZN01000039">
    <property type="protein sequence ID" value="KXT02664.1"/>
    <property type="molecule type" value="Genomic_DNA"/>
</dbReference>
<evidence type="ECO:0000313" key="5">
    <source>
        <dbReference type="EMBL" id="KXT02664.1"/>
    </source>
</evidence>
<organism evidence="5 6">
    <name type="scientific">Pseudocercospora eumusae</name>
    <dbReference type="NCBI Taxonomy" id="321146"/>
    <lineage>
        <taxon>Eukaryota</taxon>
        <taxon>Fungi</taxon>
        <taxon>Dikarya</taxon>
        <taxon>Ascomycota</taxon>
        <taxon>Pezizomycotina</taxon>
        <taxon>Dothideomycetes</taxon>
        <taxon>Dothideomycetidae</taxon>
        <taxon>Mycosphaerellales</taxon>
        <taxon>Mycosphaerellaceae</taxon>
        <taxon>Pseudocercospora</taxon>
    </lineage>
</organism>
<feature type="compositionally biased region" description="Basic residues" evidence="4">
    <location>
        <begin position="189"/>
        <end position="198"/>
    </location>
</feature>
<feature type="region of interest" description="Disordered" evidence="4">
    <location>
        <begin position="124"/>
        <end position="198"/>
    </location>
</feature>
<accession>A0A139HJJ4</accession>
<comment type="subcellular location">
    <subcellularLocation>
        <location evidence="3">Nucleus</location>
    </subcellularLocation>
</comment>
<protein>
    <recommendedName>
        <fullName evidence="3">Type 1 phosphatases regulator</fullName>
    </recommendedName>
</protein>
<dbReference type="AlphaFoldDB" id="A0A139HJJ4"/>
<name>A0A139HJJ4_9PEZI</name>
<sequence>MTRKTKATPAFTSEAARKSVSSFTSHNRVTRTPLVGFQDYTTTYYQPVVFTLAIRSSPAPGSSGTATPTSGSQTITADPAQQPSATLRLRGASPSTSSGRRIQWAEDVIDNEGMGKKSSKVCCIYHKPNEPGDSDSSSESDTSDPDSEPDLSRARKAGSGKKRGRGSKKDADEKGERKPSPNAYERQPKYKGKQKQEG</sequence>
<dbReference type="GO" id="GO:0005634">
    <property type="term" value="C:nucleus"/>
    <property type="evidence" value="ECO:0007669"/>
    <property type="project" value="UniProtKB-SubCell"/>
</dbReference>
<feature type="compositionally biased region" description="Polar residues" evidence="4">
    <location>
        <begin position="73"/>
        <end position="85"/>
    </location>
</feature>
<feature type="region of interest" description="Disordered" evidence="4">
    <location>
        <begin position="1"/>
        <end position="25"/>
    </location>
</feature>
<comment type="similarity">
    <text evidence="2 3">Belongs to the YPI1 family.</text>
</comment>
<dbReference type="PANTHER" id="PTHR20835">
    <property type="entry name" value="E3 UBIQUITIN-PROTEIN LIGASE PPP1R11-RELATED"/>
    <property type="match status" value="1"/>
</dbReference>
<evidence type="ECO:0000256" key="2">
    <source>
        <dbReference type="ARBA" id="ARBA00005605"/>
    </source>
</evidence>
<dbReference type="GO" id="GO:0008157">
    <property type="term" value="F:protein phosphatase 1 binding"/>
    <property type="evidence" value="ECO:0007669"/>
    <property type="project" value="TreeGrafter"/>
</dbReference>
<evidence type="ECO:0000256" key="4">
    <source>
        <dbReference type="SAM" id="MobiDB-lite"/>
    </source>
</evidence>